<accession>A0A9P6DCZ3</accession>
<evidence type="ECO:0000313" key="3">
    <source>
        <dbReference type="Proteomes" id="UP000807025"/>
    </source>
</evidence>
<protein>
    <submittedName>
        <fullName evidence="2">Uncharacterized protein</fullName>
    </submittedName>
</protein>
<comment type="caution">
    <text evidence="2">The sequence shown here is derived from an EMBL/GenBank/DDBJ whole genome shotgun (WGS) entry which is preliminary data.</text>
</comment>
<evidence type="ECO:0000256" key="1">
    <source>
        <dbReference type="SAM" id="Coils"/>
    </source>
</evidence>
<dbReference type="EMBL" id="MU154632">
    <property type="protein sequence ID" value="KAF9490855.1"/>
    <property type="molecule type" value="Genomic_DNA"/>
</dbReference>
<name>A0A9P6DCZ3_PLEER</name>
<evidence type="ECO:0000313" key="2">
    <source>
        <dbReference type="EMBL" id="KAF9490855.1"/>
    </source>
</evidence>
<proteinExistence type="predicted"/>
<dbReference type="Proteomes" id="UP000807025">
    <property type="component" value="Unassembled WGS sequence"/>
</dbReference>
<keyword evidence="1" id="KW-0175">Coiled coil</keyword>
<sequence>MEVREILRVAEEKRQVLLKGLEDDERELKEMARDEKNSIQRAREELERDLADDREILSTLTVLLDASRTGGPSSSELERCISLVQRCTDLAERVMNWELKDGGIQRQLEIQEAKIREERAKVEAFKGDF</sequence>
<reference evidence="2" key="1">
    <citation type="submission" date="2020-11" db="EMBL/GenBank/DDBJ databases">
        <authorList>
            <consortium name="DOE Joint Genome Institute"/>
            <person name="Ahrendt S."/>
            <person name="Riley R."/>
            <person name="Andreopoulos W."/>
            <person name="Labutti K."/>
            <person name="Pangilinan J."/>
            <person name="Ruiz-Duenas F.J."/>
            <person name="Barrasa J.M."/>
            <person name="Sanchez-Garcia M."/>
            <person name="Camarero S."/>
            <person name="Miyauchi S."/>
            <person name="Serrano A."/>
            <person name="Linde D."/>
            <person name="Babiker R."/>
            <person name="Drula E."/>
            <person name="Ayuso-Fernandez I."/>
            <person name="Pacheco R."/>
            <person name="Padilla G."/>
            <person name="Ferreira P."/>
            <person name="Barriuso J."/>
            <person name="Kellner H."/>
            <person name="Castanera R."/>
            <person name="Alfaro M."/>
            <person name="Ramirez L."/>
            <person name="Pisabarro A.G."/>
            <person name="Kuo A."/>
            <person name="Tritt A."/>
            <person name="Lipzen A."/>
            <person name="He G."/>
            <person name="Yan M."/>
            <person name="Ng V."/>
            <person name="Cullen D."/>
            <person name="Martin F."/>
            <person name="Rosso M.-N."/>
            <person name="Henrissat B."/>
            <person name="Hibbett D."/>
            <person name="Martinez A.T."/>
            <person name="Grigoriev I.V."/>
        </authorList>
    </citation>
    <scope>NUCLEOTIDE SEQUENCE</scope>
    <source>
        <strain evidence="2">ATCC 90797</strain>
    </source>
</reference>
<keyword evidence="3" id="KW-1185">Reference proteome</keyword>
<feature type="coiled-coil region" evidence="1">
    <location>
        <begin position="7"/>
        <end position="56"/>
    </location>
</feature>
<organism evidence="2 3">
    <name type="scientific">Pleurotus eryngii</name>
    <name type="common">Boletus of the steppes</name>
    <dbReference type="NCBI Taxonomy" id="5323"/>
    <lineage>
        <taxon>Eukaryota</taxon>
        <taxon>Fungi</taxon>
        <taxon>Dikarya</taxon>
        <taxon>Basidiomycota</taxon>
        <taxon>Agaricomycotina</taxon>
        <taxon>Agaricomycetes</taxon>
        <taxon>Agaricomycetidae</taxon>
        <taxon>Agaricales</taxon>
        <taxon>Pleurotineae</taxon>
        <taxon>Pleurotaceae</taxon>
        <taxon>Pleurotus</taxon>
    </lineage>
</organism>
<gene>
    <name evidence="2" type="ORF">BDN71DRAFT_1434406</name>
</gene>
<dbReference type="AlphaFoldDB" id="A0A9P6DCZ3"/>